<dbReference type="Pfam" id="PF00271">
    <property type="entry name" value="Helicase_C"/>
    <property type="match status" value="1"/>
</dbReference>
<dbReference type="Pfam" id="PF04851">
    <property type="entry name" value="ResIII"/>
    <property type="match status" value="1"/>
</dbReference>
<name>A0A323UWI9_9RHOO</name>
<evidence type="ECO:0000313" key="4">
    <source>
        <dbReference type="Proteomes" id="UP000248259"/>
    </source>
</evidence>
<dbReference type="InterPro" id="IPR025202">
    <property type="entry name" value="PLD-like_dom"/>
</dbReference>
<dbReference type="RefSeq" id="WP_110526476.1">
    <property type="nucleotide sequence ID" value="NZ_QKOE01000012.1"/>
</dbReference>
<dbReference type="SMART" id="SM00487">
    <property type="entry name" value="DEXDc"/>
    <property type="match status" value="1"/>
</dbReference>
<dbReference type="PANTHER" id="PTHR47962">
    <property type="entry name" value="ATP-DEPENDENT HELICASE LHR-RELATED-RELATED"/>
    <property type="match status" value="1"/>
</dbReference>
<dbReference type="OrthoDB" id="9804086at2"/>
<protein>
    <submittedName>
        <fullName evidence="3">DEAD/DEAH box helicase</fullName>
    </submittedName>
</protein>
<dbReference type="GO" id="GO:0004386">
    <property type="term" value="F:helicase activity"/>
    <property type="evidence" value="ECO:0007669"/>
    <property type="project" value="UniProtKB-KW"/>
</dbReference>
<dbReference type="CDD" id="cd18799">
    <property type="entry name" value="SF2_C_EcoAI-like"/>
    <property type="match status" value="1"/>
</dbReference>
<gene>
    <name evidence="3" type="ORF">DNK49_15410</name>
</gene>
<dbReference type="PANTHER" id="PTHR47962:SF4">
    <property type="entry name" value="HELICASE"/>
    <property type="match status" value="1"/>
</dbReference>
<dbReference type="SUPFAM" id="SSF53335">
    <property type="entry name" value="S-adenosyl-L-methionine-dependent methyltransferases"/>
    <property type="match status" value="1"/>
</dbReference>
<dbReference type="EMBL" id="QKOE01000012">
    <property type="protein sequence ID" value="PZA15596.1"/>
    <property type="molecule type" value="Genomic_DNA"/>
</dbReference>
<dbReference type="SUPFAM" id="SSF52540">
    <property type="entry name" value="P-loop containing nucleoside triphosphate hydrolases"/>
    <property type="match status" value="1"/>
</dbReference>
<dbReference type="Pfam" id="PF13091">
    <property type="entry name" value="PLDc_2"/>
    <property type="match status" value="1"/>
</dbReference>
<accession>A0A323UWI9</accession>
<reference evidence="3 4" key="1">
    <citation type="submission" date="2018-06" db="EMBL/GenBank/DDBJ databases">
        <title>Azoarcus communis strain SWub3 genome.</title>
        <authorList>
            <person name="Zorraquino Salvo V."/>
            <person name="Toubiana D."/>
            <person name="Blumwald E."/>
        </authorList>
    </citation>
    <scope>NUCLEOTIDE SEQUENCE [LARGE SCALE GENOMIC DNA]</scope>
    <source>
        <strain evidence="3 4">SWub3</strain>
    </source>
</reference>
<dbReference type="InterPro" id="IPR027417">
    <property type="entry name" value="P-loop_NTPase"/>
</dbReference>
<keyword evidence="4" id="KW-1185">Reference proteome</keyword>
<keyword evidence="3" id="KW-0547">Nucleotide-binding</keyword>
<dbReference type="Pfam" id="PF11907">
    <property type="entry name" value="DUF3427"/>
    <property type="match status" value="1"/>
</dbReference>
<evidence type="ECO:0000313" key="3">
    <source>
        <dbReference type="EMBL" id="PZA15596.1"/>
    </source>
</evidence>
<evidence type="ECO:0000259" key="1">
    <source>
        <dbReference type="PROSITE" id="PS51192"/>
    </source>
</evidence>
<dbReference type="InterPro" id="IPR014001">
    <property type="entry name" value="Helicase_ATP-bd"/>
</dbReference>
<dbReference type="Pfam" id="PF00717">
    <property type="entry name" value="Peptidase_S24"/>
    <property type="match status" value="1"/>
</dbReference>
<dbReference type="GO" id="GO:0005524">
    <property type="term" value="F:ATP binding"/>
    <property type="evidence" value="ECO:0007669"/>
    <property type="project" value="InterPro"/>
</dbReference>
<dbReference type="GO" id="GO:0016887">
    <property type="term" value="F:ATP hydrolysis activity"/>
    <property type="evidence" value="ECO:0007669"/>
    <property type="project" value="TreeGrafter"/>
</dbReference>
<dbReference type="Gene3D" id="3.30.870.10">
    <property type="entry name" value="Endonuclease Chain A"/>
    <property type="match status" value="1"/>
</dbReference>
<dbReference type="CDD" id="cd02440">
    <property type="entry name" value="AdoMet_MTases"/>
    <property type="match status" value="1"/>
</dbReference>
<dbReference type="InterPro" id="IPR041698">
    <property type="entry name" value="Methyltransf_25"/>
</dbReference>
<dbReference type="InterPro" id="IPR006935">
    <property type="entry name" value="Helicase/UvrB_N"/>
</dbReference>
<feature type="domain" description="Helicase C-terminal" evidence="2">
    <location>
        <begin position="622"/>
        <end position="768"/>
    </location>
</feature>
<comment type="caution">
    <text evidence="3">The sequence shown here is derived from an EMBL/GenBank/DDBJ whole genome shotgun (WGS) entry which is preliminary data.</text>
</comment>
<dbReference type="InterPro" id="IPR052511">
    <property type="entry name" value="ATP-dep_Helicase"/>
</dbReference>
<feature type="domain" description="Helicase ATP-binding" evidence="1">
    <location>
        <begin position="416"/>
        <end position="566"/>
    </location>
</feature>
<dbReference type="SUPFAM" id="SSF51306">
    <property type="entry name" value="LexA/Signal peptidase"/>
    <property type="match status" value="1"/>
</dbReference>
<dbReference type="Gene3D" id="3.40.50.300">
    <property type="entry name" value="P-loop containing nucleotide triphosphate hydrolases"/>
    <property type="match status" value="2"/>
</dbReference>
<sequence>MSSTIRYYDNNTVGFIESTLDVDMSELHDRFLAEITEGGLILDAGCGSGRDSKAFLGRGYRICAFDASTMMARAAEELLGQRVDVRRMEDVRELDCYDGIWACASLLHVPEADLPEVLGRLWASLKQGGMFYLSFKQGDGERSDGDRHFTDATETRLRQWLADLDDIEHIECWLTPDRRPNRKESWLNALVRRRTRHVVPPNKLFTGDARHPFLPQLRHAITEADEIDLAVSFVKTTGLRLLLPDLLDALTRDLAHTRTQARLRILTSDYLDITDPEALRLLMLLAEQGAKVRIFEAGKTSFHMKAYLFARFPAPQRLQGTAFIGSSNISRQALTDGLEWNYRVDYPGDDGFIEARARFEELFAHPKTVELTDQWIDRYDARRVPPPRPLAPGSEETEPLPVPTPIQTDALAALAATRREGYQRGVVVLATGLGKTWLAAFDAEQLGARRILFVAHREEILNQAAETFIRIRPQARVGFYMGQTRDTQVDVLCASIQTIGKLTHLDRFAPQHFDYVVVDEFHHAAAPTYRRLLAHFAPQFLLGLTATPDRSDQSDILTLCDDNLVFCRNLFDGIEAGLLAPFHYYGIWDKSVNYREIPWRNGRFDPEQLSNKLATLARARHALRQWQQRAQARTLAFCVSIRHAEFMATQFAREGIAAAAVYAGSALARGEALEQLADGRLQVIFSVDLFNEGVDLPAIDTVLMLRPTESKILFLQQLGRGLRKSPGKERLVVLDFIGNHHSFLHKPQALAQVGSSYKQLAAFARKLESQRLELPSGCFVNFDLELIDFLKSLDSEGISNDYLALKASLGRRPTLAEFYRSGANLTRMRQEFGSWFGVVKAMSDLSPSEDAVLNAHQDALRELEVTAMTKSFKMVLIEALQELDGWRHPPRLSELAYRSWQVLQRRRHLASDLLSEFNDTEDGRSKAWQDYWRKHPVNAWIGGNRDAKARAFFRVHDERFEATFKLAEDQLPSFSDMAQELVDYRLAAYEARITIDSNSSNVIPLRRSPPERTELPYFPNLRIACGHFRTANADAEEHRQLGPSYGRLDPARHFIARASGNSMNGGKAPIRDGDYLLLELISAGSAGSITGHTIAIERQDQTGDDQYLLRVVNKQRDGSYVLVANNQDYEYIVVTPEMTEELRTLARFKAVIDPLELAVGESFLREDIPNLFGETFNPGNWNSGHVVLTNCKAHVLLVTLNKQGKAKDHRYLDHWIDDHNFHWQSQNATTPESKRGHEIIEHERLGISIHLFVRETKLAAGKAAPFEYCGRVRYLRHSGSAPMSVIFEVR</sequence>
<dbReference type="InterPro" id="IPR036286">
    <property type="entry name" value="LexA/Signal_pep-like_sf"/>
</dbReference>
<dbReference type="InterPro" id="IPR021835">
    <property type="entry name" value="DUF3427"/>
</dbReference>
<dbReference type="InterPro" id="IPR001650">
    <property type="entry name" value="Helicase_C-like"/>
</dbReference>
<keyword evidence="3" id="KW-0347">Helicase</keyword>
<dbReference type="PROSITE" id="PS51192">
    <property type="entry name" value="HELICASE_ATP_BIND_1"/>
    <property type="match status" value="1"/>
</dbReference>
<keyword evidence="3" id="KW-0067">ATP-binding</keyword>
<dbReference type="Proteomes" id="UP000248259">
    <property type="component" value="Unassembled WGS sequence"/>
</dbReference>
<organism evidence="3 4">
    <name type="scientific">Parazoarcus communis SWub3 = DSM 12120</name>
    <dbReference type="NCBI Taxonomy" id="1121029"/>
    <lineage>
        <taxon>Bacteria</taxon>
        <taxon>Pseudomonadati</taxon>
        <taxon>Pseudomonadota</taxon>
        <taxon>Betaproteobacteria</taxon>
        <taxon>Rhodocyclales</taxon>
        <taxon>Zoogloeaceae</taxon>
        <taxon>Parazoarcus</taxon>
    </lineage>
</organism>
<dbReference type="SMART" id="SM00490">
    <property type="entry name" value="HELICc"/>
    <property type="match status" value="1"/>
</dbReference>
<dbReference type="Gene3D" id="3.40.50.150">
    <property type="entry name" value="Vaccinia Virus protein VP39"/>
    <property type="match status" value="1"/>
</dbReference>
<keyword evidence="3" id="KW-0378">Hydrolase</keyword>
<dbReference type="CDD" id="cd18032">
    <property type="entry name" value="DEXHc_RE_I_III_res"/>
    <property type="match status" value="1"/>
</dbReference>
<dbReference type="Gene3D" id="2.10.109.10">
    <property type="entry name" value="Umud Fragment, subunit A"/>
    <property type="match status" value="1"/>
</dbReference>
<dbReference type="PROSITE" id="PS51194">
    <property type="entry name" value="HELICASE_CTER"/>
    <property type="match status" value="1"/>
</dbReference>
<evidence type="ECO:0000259" key="2">
    <source>
        <dbReference type="PROSITE" id="PS51194"/>
    </source>
</evidence>
<dbReference type="GO" id="GO:0003677">
    <property type="term" value="F:DNA binding"/>
    <property type="evidence" value="ECO:0007669"/>
    <property type="project" value="InterPro"/>
</dbReference>
<dbReference type="Pfam" id="PF13649">
    <property type="entry name" value="Methyltransf_25"/>
    <property type="match status" value="1"/>
</dbReference>
<proteinExistence type="predicted"/>
<dbReference type="InterPro" id="IPR015927">
    <property type="entry name" value="Peptidase_S24_S26A/B/C"/>
</dbReference>
<dbReference type="InterPro" id="IPR029063">
    <property type="entry name" value="SAM-dependent_MTases_sf"/>
</dbReference>